<dbReference type="Pfam" id="PF01098">
    <property type="entry name" value="FTSW_RODA_SPOVE"/>
    <property type="match status" value="1"/>
</dbReference>
<evidence type="ECO:0000313" key="7">
    <source>
        <dbReference type="EMBL" id="PIR41618.1"/>
    </source>
</evidence>
<dbReference type="GO" id="GO:0015648">
    <property type="term" value="F:lipid-linked peptidoglycan transporter activity"/>
    <property type="evidence" value="ECO:0007669"/>
    <property type="project" value="TreeGrafter"/>
</dbReference>
<dbReference type="PANTHER" id="PTHR30474:SF1">
    <property type="entry name" value="PEPTIDOGLYCAN GLYCOSYLTRANSFERASE MRDB"/>
    <property type="match status" value="1"/>
</dbReference>
<dbReference type="EMBL" id="PCXO01000004">
    <property type="protein sequence ID" value="PIR41618.1"/>
    <property type="molecule type" value="Genomic_DNA"/>
</dbReference>
<feature type="transmembrane region" description="Helical" evidence="6">
    <location>
        <begin position="267"/>
        <end position="288"/>
    </location>
</feature>
<evidence type="ECO:0000313" key="8">
    <source>
        <dbReference type="Proteomes" id="UP000230232"/>
    </source>
</evidence>
<dbReference type="InterPro" id="IPR023298">
    <property type="entry name" value="ATPase_P-typ_TM_dom_sf"/>
</dbReference>
<keyword evidence="4 6" id="KW-1133">Transmembrane helix</keyword>
<dbReference type="SUPFAM" id="SSF81665">
    <property type="entry name" value="Calcium ATPase, transmembrane domain M"/>
    <property type="match status" value="1"/>
</dbReference>
<feature type="transmembrane region" description="Helical" evidence="6">
    <location>
        <begin position="329"/>
        <end position="351"/>
    </location>
</feature>
<name>A0A2H0R516_9BACT</name>
<evidence type="ECO:0000256" key="5">
    <source>
        <dbReference type="ARBA" id="ARBA00023136"/>
    </source>
</evidence>
<feature type="transmembrane region" description="Helical" evidence="6">
    <location>
        <begin position="66"/>
        <end position="85"/>
    </location>
</feature>
<dbReference type="GO" id="GO:0008360">
    <property type="term" value="P:regulation of cell shape"/>
    <property type="evidence" value="ECO:0007669"/>
    <property type="project" value="UniProtKB-KW"/>
</dbReference>
<comment type="caution">
    <text evidence="7">The sequence shown here is derived from an EMBL/GenBank/DDBJ whole genome shotgun (WGS) entry which is preliminary data.</text>
</comment>
<feature type="transmembrane region" description="Helical" evidence="6">
    <location>
        <begin position="179"/>
        <end position="197"/>
    </location>
</feature>
<organism evidence="7 8">
    <name type="scientific">Candidatus Yanofskybacteria bacterium CG10_big_fil_rev_8_21_14_0_10_46_23</name>
    <dbReference type="NCBI Taxonomy" id="1975098"/>
    <lineage>
        <taxon>Bacteria</taxon>
        <taxon>Candidatus Yanofskyibacteriota</taxon>
    </lineage>
</organism>
<accession>A0A2H0R516</accession>
<dbReference type="GO" id="GO:0032153">
    <property type="term" value="C:cell division site"/>
    <property type="evidence" value="ECO:0007669"/>
    <property type="project" value="TreeGrafter"/>
</dbReference>
<keyword evidence="5 6" id="KW-0472">Membrane</keyword>
<keyword evidence="2 6" id="KW-0812">Transmembrane</keyword>
<dbReference type="GO" id="GO:0005886">
    <property type="term" value="C:plasma membrane"/>
    <property type="evidence" value="ECO:0007669"/>
    <property type="project" value="TreeGrafter"/>
</dbReference>
<sequence>MPLSLRRLDWPLFGLALALTTIGILTLGGIGSSAQSFFNRQIVFLLIGLGVMLLIANLDYRLFRNYSSVVLGIYFVAVILLLVVLQFNEIRAVRSWIFIAGFQFEPSELAKLGVIIVLAKYFSQKHIEAHQIRHIIVSFLYIILPAGLILLQPDLGSAAIFFIIWLAIIMAIGVPRRHLVAILILGAIVVTIGWVGFLQDYQKSRIISFLDPLTDPQGAGYSTIQSRIAIGAGGFWGAGWGRGTQSTGGFLPEAHTDFIFAAFAEQFGLIGILALMALLFLLIFRVAQITQRANNNFAKLFGLGFIVLIAAHALLSMGINIGLLPVTGIPFSFLSYGGSHLVILMTGLGLVQSIKIHSSYA</sequence>
<evidence type="ECO:0000256" key="3">
    <source>
        <dbReference type="ARBA" id="ARBA00022960"/>
    </source>
</evidence>
<reference evidence="7 8" key="1">
    <citation type="submission" date="2017-09" db="EMBL/GenBank/DDBJ databases">
        <title>Depth-based differentiation of microbial function through sediment-hosted aquifers and enrichment of novel symbionts in the deep terrestrial subsurface.</title>
        <authorList>
            <person name="Probst A.J."/>
            <person name="Ladd B."/>
            <person name="Jarett J.K."/>
            <person name="Geller-Mcgrath D.E."/>
            <person name="Sieber C.M."/>
            <person name="Emerson J.B."/>
            <person name="Anantharaman K."/>
            <person name="Thomas B.C."/>
            <person name="Malmstrom R."/>
            <person name="Stieglmeier M."/>
            <person name="Klingl A."/>
            <person name="Woyke T."/>
            <person name="Ryan C.M."/>
            <person name="Banfield J.F."/>
        </authorList>
    </citation>
    <scope>NUCLEOTIDE SEQUENCE [LARGE SCALE GENOMIC DNA]</scope>
    <source>
        <strain evidence="7">CG10_big_fil_rev_8_21_14_0_10_46_23</strain>
    </source>
</reference>
<dbReference type="PANTHER" id="PTHR30474">
    <property type="entry name" value="CELL CYCLE PROTEIN"/>
    <property type="match status" value="1"/>
</dbReference>
<evidence type="ECO:0000256" key="6">
    <source>
        <dbReference type="SAM" id="Phobius"/>
    </source>
</evidence>
<protein>
    <submittedName>
        <fullName evidence="7">Rod shape-determining protein RodA</fullName>
    </submittedName>
</protein>
<evidence type="ECO:0000256" key="2">
    <source>
        <dbReference type="ARBA" id="ARBA00022692"/>
    </source>
</evidence>
<dbReference type="GO" id="GO:0051301">
    <property type="term" value="P:cell division"/>
    <property type="evidence" value="ECO:0007669"/>
    <property type="project" value="InterPro"/>
</dbReference>
<feature type="transmembrane region" description="Helical" evidence="6">
    <location>
        <begin position="300"/>
        <end position="323"/>
    </location>
</feature>
<evidence type="ECO:0000256" key="4">
    <source>
        <dbReference type="ARBA" id="ARBA00022989"/>
    </source>
</evidence>
<dbReference type="InterPro" id="IPR001182">
    <property type="entry name" value="FtsW/RodA"/>
</dbReference>
<dbReference type="Proteomes" id="UP000230232">
    <property type="component" value="Unassembled WGS sequence"/>
</dbReference>
<feature type="transmembrane region" description="Helical" evidence="6">
    <location>
        <begin position="157"/>
        <end position="174"/>
    </location>
</feature>
<dbReference type="InterPro" id="IPR011923">
    <property type="entry name" value="RodA/MrdB"/>
</dbReference>
<gene>
    <name evidence="7" type="ORF">COV31_00735</name>
</gene>
<evidence type="ECO:0000256" key="1">
    <source>
        <dbReference type="ARBA" id="ARBA00004141"/>
    </source>
</evidence>
<feature type="transmembrane region" description="Helical" evidence="6">
    <location>
        <begin position="12"/>
        <end position="30"/>
    </location>
</feature>
<keyword evidence="3" id="KW-0133">Cell shape</keyword>
<comment type="subcellular location">
    <subcellularLocation>
        <location evidence="1">Membrane</location>
        <topology evidence="1">Multi-pass membrane protein</topology>
    </subcellularLocation>
</comment>
<dbReference type="NCBIfam" id="TIGR02210">
    <property type="entry name" value="rodA_shape"/>
    <property type="match status" value="1"/>
</dbReference>
<feature type="transmembrane region" description="Helical" evidence="6">
    <location>
        <begin position="42"/>
        <end position="60"/>
    </location>
</feature>
<proteinExistence type="predicted"/>
<feature type="transmembrane region" description="Helical" evidence="6">
    <location>
        <begin position="132"/>
        <end position="151"/>
    </location>
</feature>
<dbReference type="AlphaFoldDB" id="A0A2H0R516"/>